<dbReference type="PANTHER" id="PTHR42999">
    <property type="entry name" value="ANTIBIOTIC RESISTANCE PROTEIN MCBG"/>
    <property type="match status" value="1"/>
</dbReference>
<evidence type="ECO:0000313" key="3">
    <source>
        <dbReference type="Proteomes" id="UP000570474"/>
    </source>
</evidence>
<dbReference type="SMART" id="SM00530">
    <property type="entry name" value="HTH_XRE"/>
    <property type="match status" value="1"/>
</dbReference>
<accession>A0A847S246</accession>
<dbReference type="InterPro" id="IPR052949">
    <property type="entry name" value="PA_immunity-related"/>
</dbReference>
<dbReference type="EMBL" id="JABAIA010000002">
    <property type="protein sequence ID" value="NLR66937.1"/>
    <property type="molecule type" value="Genomic_DNA"/>
</dbReference>
<sequence>MEAKIIGNKIAKARKEANMSQAQLAQQLFISPQAVGKWERGESVPDIITMNRLAPILGVDLNYFSEHFLSAGTDAVAGKFAEEPPAAAKPENKHSWDMSMGNWVDADFSGLKHLHEKFSSSNMQRCKFIGADLSGLLLKGNHIVSCDFSEADISNSQFQHSHLDTNLFKECSLKAAEFSGSHIKSCNFSGADLTGVVFKSSSFQKNTMVDAVLNGTAFISSSVADLVFEGTLTDCAFDNCGFSRVTFQNSTLINTFFKCRSLKQLRFVDCQADRITYEFLKSGKADVRGITLLTA</sequence>
<evidence type="ECO:0000259" key="1">
    <source>
        <dbReference type="PROSITE" id="PS50943"/>
    </source>
</evidence>
<dbReference type="Proteomes" id="UP000570474">
    <property type="component" value="Unassembled WGS sequence"/>
</dbReference>
<reference evidence="2 3" key="1">
    <citation type="submission" date="2020-04" db="EMBL/GenBank/DDBJ databases">
        <authorList>
            <person name="Yin C."/>
        </authorList>
    </citation>
    <scope>NUCLEOTIDE SEQUENCE [LARGE SCALE GENOMIC DNA]</scope>
    <source>
        <strain evidence="2 3">Ae27</strain>
    </source>
</reference>
<dbReference type="InterPro" id="IPR001646">
    <property type="entry name" value="5peptide_repeat"/>
</dbReference>
<name>A0A847S246_9BACT</name>
<dbReference type="PROSITE" id="PS50943">
    <property type="entry name" value="HTH_CROC1"/>
    <property type="match status" value="1"/>
</dbReference>
<proteinExistence type="predicted"/>
<dbReference type="RefSeq" id="WP_168872835.1">
    <property type="nucleotide sequence ID" value="NZ_JABAIA010000002.1"/>
</dbReference>
<keyword evidence="3" id="KW-1185">Reference proteome</keyword>
<dbReference type="Gene3D" id="1.10.260.40">
    <property type="entry name" value="lambda repressor-like DNA-binding domains"/>
    <property type="match status" value="1"/>
</dbReference>
<dbReference type="InterPro" id="IPR010982">
    <property type="entry name" value="Lambda_DNA-bd_dom_sf"/>
</dbReference>
<dbReference type="Pfam" id="PF01381">
    <property type="entry name" value="HTH_3"/>
    <property type="match status" value="1"/>
</dbReference>
<dbReference type="Pfam" id="PF13599">
    <property type="entry name" value="Pentapeptide_4"/>
    <property type="match status" value="1"/>
</dbReference>
<dbReference type="SUPFAM" id="SSF141571">
    <property type="entry name" value="Pentapeptide repeat-like"/>
    <property type="match status" value="2"/>
</dbReference>
<dbReference type="SUPFAM" id="SSF47413">
    <property type="entry name" value="lambda repressor-like DNA-binding domains"/>
    <property type="match status" value="1"/>
</dbReference>
<feature type="domain" description="HTH cro/C1-type" evidence="1">
    <location>
        <begin position="10"/>
        <end position="64"/>
    </location>
</feature>
<dbReference type="InterPro" id="IPR001387">
    <property type="entry name" value="Cro/C1-type_HTH"/>
</dbReference>
<comment type="caution">
    <text evidence="2">The sequence shown here is derived from an EMBL/GenBank/DDBJ whole genome shotgun (WGS) entry which is preliminary data.</text>
</comment>
<gene>
    <name evidence="2" type="ORF">HGH92_21695</name>
</gene>
<dbReference type="GO" id="GO:0003677">
    <property type="term" value="F:DNA binding"/>
    <property type="evidence" value="ECO:0007669"/>
    <property type="project" value="InterPro"/>
</dbReference>
<organism evidence="2 3">
    <name type="scientific">Chitinophaga varians</name>
    <dbReference type="NCBI Taxonomy" id="2202339"/>
    <lineage>
        <taxon>Bacteria</taxon>
        <taxon>Pseudomonadati</taxon>
        <taxon>Bacteroidota</taxon>
        <taxon>Chitinophagia</taxon>
        <taxon>Chitinophagales</taxon>
        <taxon>Chitinophagaceae</taxon>
        <taxon>Chitinophaga</taxon>
    </lineage>
</organism>
<dbReference type="CDD" id="cd00093">
    <property type="entry name" value="HTH_XRE"/>
    <property type="match status" value="1"/>
</dbReference>
<protein>
    <submittedName>
        <fullName evidence="2">Helix-turn-helix domain-containing protein</fullName>
    </submittedName>
</protein>
<dbReference type="PANTHER" id="PTHR42999:SF1">
    <property type="entry name" value="PENTAPEPTIDE REPEAT-CONTAINING PROTEIN"/>
    <property type="match status" value="1"/>
</dbReference>
<evidence type="ECO:0000313" key="2">
    <source>
        <dbReference type="EMBL" id="NLR66937.1"/>
    </source>
</evidence>
<dbReference type="Gene3D" id="2.160.20.80">
    <property type="entry name" value="E3 ubiquitin-protein ligase SopA"/>
    <property type="match status" value="1"/>
</dbReference>
<dbReference type="AlphaFoldDB" id="A0A847S246"/>